<dbReference type="EMBL" id="JAPDFW010000091">
    <property type="protein sequence ID" value="KAJ5071078.1"/>
    <property type="molecule type" value="Genomic_DNA"/>
</dbReference>
<dbReference type="PROSITE" id="PS50097">
    <property type="entry name" value="BTB"/>
    <property type="match status" value="1"/>
</dbReference>
<reference evidence="2" key="1">
    <citation type="submission" date="2022-10" db="EMBL/GenBank/DDBJ databases">
        <title>Novel sulphate-reducing endosymbionts in the free-living metamonad Anaeramoeba.</title>
        <authorList>
            <person name="Jerlstrom-Hultqvist J."/>
            <person name="Cepicka I."/>
            <person name="Gallot-Lavallee L."/>
            <person name="Salas-Leiva D."/>
            <person name="Curtis B.A."/>
            <person name="Zahonova K."/>
            <person name="Pipaliya S."/>
            <person name="Dacks J."/>
            <person name="Roger A.J."/>
        </authorList>
    </citation>
    <scope>NUCLEOTIDE SEQUENCE</scope>
    <source>
        <strain evidence="2">BMAN</strain>
    </source>
</reference>
<dbReference type="InterPro" id="IPR011333">
    <property type="entry name" value="SKP1/BTB/POZ_sf"/>
</dbReference>
<feature type="domain" description="BTB" evidence="1">
    <location>
        <begin position="93"/>
        <end position="159"/>
    </location>
</feature>
<protein>
    <submittedName>
        <fullName evidence="2">Speckle-type poz protein</fullName>
    </submittedName>
</protein>
<evidence type="ECO:0000259" key="1">
    <source>
        <dbReference type="PROSITE" id="PS50097"/>
    </source>
</evidence>
<dbReference type="SUPFAM" id="SSF54695">
    <property type="entry name" value="POZ domain"/>
    <property type="match status" value="1"/>
</dbReference>
<evidence type="ECO:0000313" key="2">
    <source>
        <dbReference type="EMBL" id="KAJ5071078.1"/>
    </source>
</evidence>
<evidence type="ECO:0000313" key="3">
    <source>
        <dbReference type="Proteomes" id="UP001149090"/>
    </source>
</evidence>
<dbReference type="Proteomes" id="UP001149090">
    <property type="component" value="Unassembled WGS sequence"/>
</dbReference>
<dbReference type="InterPro" id="IPR000210">
    <property type="entry name" value="BTB/POZ_dom"/>
</dbReference>
<name>A0A9Q0LGJ7_ANAIG</name>
<gene>
    <name evidence="2" type="ORF">M0811_10562</name>
</gene>
<dbReference type="CDD" id="cd18186">
    <property type="entry name" value="BTB_POZ_ZBTB_KLHL-like"/>
    <property type="match status" value="1"/>
</dbReference>
<dbReference type="Gene3D" id="3.30.710.10">
    <property type="entry name" value="Potassium Channel Kv1.1, Chain A"/>
    <property type="match status" value="1"/>
</dbReference>
<sequence length="197" mass="23668">MRLHDKFPENCDEKLISEKLSHLFYPLRSKKSREIQLILKFLYTGIFDVEEETKQSLVGYMHEMGLDDSWIESKQGRKSILQDLQFLYSNYKPDFYIKKEDKKYGVHKLILIARSDLFRGMFLSVQDSSNEVNDYSGKSNTSFQQFIHFLYFDEIQPDLPQEIVEEMFDIPEYFQLNENSLLIFLLDNYHQYRIQNL</sequence>
<proteinExistence type="predicted"/>
<keyword evidence="3" id="KW-1185">Reference proteome</keyword>
<accession>A0A9Q0LGJ7</accession>
<organism evidence="2 3">
    <name type="scientific">Anaeramoeba ignava</name>
    <name type="common">Anaerobic marine amoeba</name>
    <dbReference type="NCBI Taxonomy" id="1746090"/>
    <lineage>
        <taxon>Eukaryota</taxon>
        <taxon>Metamonada</taxon>
        <taxon>Anaeramoebidae</taxon>
        <taxon>Anaeramoeba</taxon>
    </lineage>
</organism>
<dbReference type="Pfam" id="PF00651">
    <property type="entry name" value="BTB"/>
    <property type="match status" value="1"/>
</dbReference>
<dbReference type="OrthoDB" id="6359816at2759"/>
<dbReference type="AlphaFoldDB" id="A0A9Q0LGJ7"/>
<comment type="caution">
    <text evidence="2">The sequence shown here is derived from an EMBL/GenBank/DDBJ whole genome shotgun (WGS) entry which is preliminary data.</text>
</comment>